<evidence type="ECO:0000313" key="3">
    <source>
        <dbReference type="EMBL" id="TYL15722.1"/>
    </source>
</evidence>
<dbReference type="RefSeq" id="WP_069590568.1">
    <property type="nucleotide sequence ID" value="NZ_CP017019.1"/>
</dbReference>
<evidence type="ECO:0000313" key="4">
    <source>
        <dbReference type="Proteomes" id="UP000094598"/>
    </source>
</evidence>
<sequence>MQVFRQLKPDGTPSLRIGKEVPHGDVNLAYIYVPPLKVKENVQINDVGSGTVDNLVRLFKLESLVAPDWSGLLHYLDLKPDGSFVYGSSSMPSPYFALTRKFYNNVFDVNHALYYKYRFQHYDLPGLSGLYTGNAVAVYPANGMPLAESEFYYVLLTPTGHPQIYDGIVYTNFNTDSERTYKIRYNKIVNGQVFGGHEEILNGEPVYEQAEMETILAVVRAGGDPQLEKYALEETPDDGYHIYVPQVTQFDPRTWQEFHWQLSGSFVVPRPFNTINVGTIVCSANNYTSADPFSWYGAENSDPNLNSVENRTTFVNPFAPRDVIKNTRRYWEVNLDQVGIPQLLQYDVLCLSVSGRVSLTAAQKEKLEQFVLNGGKLWVDVSNSPVLSNFFLSLSFGGTATVQPQTLVDAADPLFNLVHQLTPNEVANLASQKTIVTSAPGFTVVTTWSDGTPAMLWRQYGKGVVFVTATALGRLINNPIDGGYVANCNLASINVGATKFLINLAKWLSCFEGYSFGWVADRILPYDRLITQEKVDYNDDGTKNLTIENQSAEGLLNQVVPQGELATAPFASNLDIKSDNPNVTTAIVAPSLPARGKTSVPLPEWKLDDGYIVIDNPTEFDYTVTPEPYVEPRAWTWEAKGEGKITKPIPREGEVKYTVTATIKTAYDKSSTDVLDKTFSASDMASWPVWSSMNEPVNNIKERWGIQDGWMTCIGNHAALHGIYAPMEEFGNLEDYELEFRVRVKDTIDDDVIGFIWRSTFEEPYPHQMKDGYYLIWERNTRSYQEGYNQRFDPGLTMTNQGAPGNTPYLGPPPTYEAGASNGTADAPVPEDLFGLRLQHRKMFKTSNYYVLNNLDYYGSADPPDDVNYQPGWDGTKDGWMPLPEVYDIKLQVQGDTFRMSFKSPNYPYDGWKIEGRDSEFSKGTFGLLNWSQKGFQVQYIRLKASKTTTTTIMNSYDVPGKQFSGKVTDRNNSASSAARVSDVPVRELVADLVSQAIRDNQIDPNTISEIVYTVKSDTPGVEVFCDESGSDYVYAYVTDTSKLDPVGDNTWTVKAVRYLARDDSADGPAYKALVADAGTSVQVVESGGLQAYDGALRLLDDYKGPDILCTDFRNLNCSTHTQENIPSSLGLPFKRAKMQVAVWVASACTISLPMEHSDWCVVELNGQRVYENNDTGGMPANPNLTLSFKAGWNSLAIYYEDTNQPDNNYVLHLGNAVLRKNRSSVVLRYPLSKAFEQAGIKRFAVNSFAPEGCFEVPVTTTGQVKYTVSAKVIVAKDKTITFTPEQIAQWKPWSSDGMNSKVRGFYNLTDGCLTWIANDSNYTGLYAPFEQYGNLKNYELTMKVRVHPNHGYGPQDDDDAFGLIWRANPDSKGNLKDYYYLLWERHDRSYTDGFNKRYDTWDYRMPNGMVTPSLPYNAGEGGTPNNPDIPDPPGTMKKHHRQMFKTVDYDIHYNGPSVDSNVEFISNLEEYGSAMQYEDGTGDGWRPYGTPGFPDFYNIRLQVKDDRFNCAFWNAAYPWDGWKIYGRDRSIKSGTFGIINWSQPNVQIAEIKLIIYDGATDIFNVPGKSFTGSLSSSNNSRSTAAKVSSKIVKELMADAVNEILERNGIDLSQVIDISYEVESNTNGVTVFTNPDGLDYVYAYTSNRPPTQLYGVYTWSTDEEGKNVYGFGWAEFNLVRRAWDITLTPAALPGVAPPEVRDFRWTSLTCHDPDITMWLEGSIPRAEVHIPVYLDAGHPAIFHDKIIKADGVKSLLDINTIVKACAIPSSTPTNKVKLRLTIGAPGRVPTNKEKQVNLRFRRAGTYYLDSEGNNITLLSNLMPGGEIVAWTNYQDLLAVPVLAIKFDELRKIYVDYPEPIDAYLHNWYLRIKNGRFALKKVLPSGNYEACPELRSYVGSEVTLLYSLPEYYRQHFNPVQPWMQVTGELRIVNDRTLQAVNYPLKSIESVVVNPGQPNSVELTVVDIDRAKGLIYIDQPVRPDDKVIATYTYEQTYYTYRGFWQQDNFFHLDLNPSPGHTFSALQDKNLVIPGDFPSLYQGTKTEVPAKELLNRSIYIYLRPVAAFSNGVLIPGSVRTNAVFHTTEADYFTAGKPVYDPTAFLLARVYVRPNSSVDDILIFDTRSRGGGVDPEYLKKQPELGRDYWDIGAFDGTVVPSQGVVLIRLSKTILQEYGGHLTRAQVEESVQKHLAYGVLPLIEYI</sequence>
<proteinExistence type="predicted"/>
<reference evidence="3 5" key="2">
    <citation type="submission" date="2019-05" db="EMBL/GenBank/DDBJ databases">
        <title>Genome sequence of Moorella thermoacetica ATCC 33924.</title>
        <authorList>
            <person name="Poehlein A."/>
            <person name="Bengelsdorf F.R."/>
            <person name="Duerre P."/>
            <person name="Daniel R."/>
        </authorList>
    </citation>
    <scope>NUCLEOTIDE SEQUENCE [LARGE SCALE GENOMIC DNA]</scope>
    <source>
        <strain evidence="3 5">ATCC 33924</strain>
    </source>
</reference>
<protein>
    <submittedName>
        <fullName evidence="2">Uncharacterized protein</fullName>
    </submittedName>
</protein>
<name>A0AAC9HJD4_NEOTH</name>
<feature type="region of interest" description="Disordered" evidence="1">
    <location>
        <begin position="795"/>
        <end position="824"/>
    </location>
</feature>
<organism evidence="2 4">
    <name type="scientific">Neomoorella thermoacetica</name>
    <name type="common">Clostridium thermoaceticum</name>
    <dbReference type="NCBI Taxonomy" id="1525"/>
    <lineage>
        <taxon>Bacteria</taxon>
        <taxon>Bacillati</taxon>
        <taxon>Bacillota</taxon>
        <taxon>Clostridia</taxon>
        <taxon>Neomoorellales</taxon>
        <taxon>Neomoorellaceae</taxon>
        <taxon>Neomoorella</taxon>
    </lineage>
</organism>
<evidence type="ECO:0000313" key="5">
    <source>
        <dbReference type="Proteomes" id="UP000322283"/>
    </source>
</evidence>
<reference evidence="2 4" key="1">
    <citation type="submission" date="2016-08" db="EMBL/GenBank/DDBJ databases">
        <title>Moorella thermoacetica DSM 103132.</title>
        <authorList>
            <person name="Jendresen C.B."/>
            <person name="Redl S.M."/>
            <person name="Jensen T.O."/>
            <person name="Nielsen A.T."/>
        </authorList>
    </citation>
    <scope>NUCLEOTIDE SEQUENCE [LARGE SCALE GENOMIC DNA]</scope>
    <source>
        <strain evidence="2 4">DSM 103132</strain>
    </source>
</reference>
<dbReference type="SUPFAM" id="SSF52317">
    <property type="entry name" value="Class I glutamine amidotransferase-like"/>
    <property type="match status" value="1"/>
</dbReference>
<keyword evidence="5" id="KW-1185">Reference proteome</keyword>
<dbReference type="EMBL" id="CP017019">
    <property type="protein sequence ID" value="AOQ24740.1"/>
    <property type="molecule type" value="Genomic_DNA"/>
</dbReference>
<dbReference type="EMBL" id="VCDX01000001">
    <property type="protein sequence ID" value="TYL15722.1"/>
    <property type="molecule type" value="Genomic_DNA"/>
</dbReference>
<dbReference type="Gene3D" id="3.40.50.880">
    <property type="match status" value="1"/>
</dbReference>
<evidence type="ECO:0000313" key="2">
    <source>
        <dbReference type="EMBL" id="AOQ24740.1"/>
    </source>
</evidence>
<evidence type="ECO:0000256" key="1">
    <source>
        <dbReference type="SAM" id="MobiDB-lite"/>
    </source>
</evidence>
<dbReference type="Gene3D" id="2.60.120.200">
    <property type="match status" value="2"/>
</dbReference>
<dbReference type="Proteomes" id="UP000322283">
    <property type="component" value="Unassembled WGS sequence"/>
</dbReference>
<accession>A0AAC9HJD4</accession>
<dbReference type="InterPro" id="IPR029062">
    <property type="entry name" value="Class_I_gatase-like"/>
</dbReference>
<gene>
    <name evidence="2" type="ORF">Maut_02312</name>
    <name evidence="3" type="ORF">MTAT_04610</name>
</gene>
<dbReference type="Proteomes" id="UP000094598">
    <property type="component" value="Chromosome"/>
</dbReference>